<gene>
    <name evidence="1" type="ORF">AVDCRST_MAG10-187</name>
</gene>
<evidence type="ECO:0000313" key="1">
    <source>
        <dbReference type="EMBL" id="CAA9212195.1"/>
    </source>
</evidence>
<reference evidence="1" key="1">
    <citation type="submission" date="2020-02" db="EMBL/GenBank/DDBJ databases">
        <authorList>
            <person name="Meier V. D."/>
        </authorList>
    </citation>
    <scope>NUCLEOTIDE SEQUENCE</scope>
    <source>
        <strain evidence="1">AVDCRST_MAG10</strain>
    </source>
</reference>
<sequence>MADVANVNDLLEGHVTLDLECLDRVYLNAYVPNLQVSGQVVTFLCEHLGNPVPSPTLFNKIGTAFRRAMVTFADDNDIPMIRFAKGDRKADVMRPYLEKATGPGVVAIGMAQEFQSVFTGYERPTRPGTARFGFEKADRRVSVYYVYVWDDDFGPGFIKICTYFPYPIKVWVNGHEWAKRQATKAGLGFSALANGFASCEDSFALQRICDRLGPKQILAFFER</sequence>
<dbReference type="EMBL" id="CADCTB010000012">
    <property type="protein sequence ID" value="CAA9212195.1"/>
    <property type="molecule type" value="Genomic_DNA"/>
</dbReference>
<protein>
    <submittedName>
        <fullName evidence="1">Uncharacterized protein</fullName>
    </submittedName>
</protein>
<proteinExistence type="predicted"/>
<name>A0A6J4H292_9ACTN</name>
<dbReference type="AlphaFoldDB" id="A0A6J4H292"/>
<organism evidence="1">
    <name type="scientific">uncultured Acidimicrobiales bacterium</name>
    <dbReference type="NCBI Taxonomy" id="310071"/>
    <lineage>
        <taxon>Bacteria</taxon>
        <taxon>Bacillati</taxon>
        <taxon>Actinomycetota</taxon>
        <taxon>Acidimicrobiia</taxon>
        <taxon>Acidimicrobiales</taxon>
        <taxon>environmental samples</taxon>
    </lineage>
</organism>
<accession>A0A6J4H292</accession>